<keyword evidence="5" id="KW-0573">Peptidoglycan synthesis</keyword>
<keyword evidence="11" id="KW-0645">Protease</keyword>
<evidence type="ECO:0000256" key="8">
    <source>
        <dbReference type="SAM" id="Phobius"/>
    </source>
</evidence>
<keyword evidence="8" id="KW-1133">Transmembrane helix</keyword>
<evidence type="ECO:0000256" key="4">
    <source>
        <dbReference type="ARBA" id="ARBA00022960"/>
    </source>
</evidence>
<comment type="caution">
    <text evidence="11">The sequence shown here is derived from an EMBL/GenBank/DDBJ whole genome shotgun (WGS) entry which is preliminary data.</text>
</comment>
<dbReference type="Proteomes" id="UP000769780">
    <property type="component" value="Unassembled WGS sequence"/>
</dbReference>
<dbReference type="PANTHER" id="PTHR21581">
    <property type="entry name" value="D-ALANYL-D-ALANINE CARBOXYPEPTIDASE"/>
    <property type="match status" value="1"/>
</dbReference>
<dbReference type="Pfam" id="PF00768">
    <property type="entry name" value="Peptidase_S11"/>
    <property type="match status" value="1"/>
</dbReference>
<evidence type="ECO:0000259" key="10">
    <source>
        <dbReference type="Pfam" id="PF00768"/>
    </source>
</evidence>
<name>A0ABS7K6S7_9BACI</name>
<keyword evidence="4" id="KW-0133">Cell shape</keyword>
<dbReference type="GO" id="GO:0004180">
    <property type="term" value="F:carboxypeptidase activity"/>
    <property type="evidence" value="ECO:0007669"/>
    <property type="project" value="UniProtKB-KW"/>
</dbReference>
<feature type="chain" id="PRO_5047448977" evidence="9">
    <location>
        <begin position="22"/>
        <end position="395"/>
    </location>
</feature>
<dbReference type="Gene3D" id="3.40.710.10">
    <property type="entry name" value="DD-peptidase/beta-lactamase superfamily"/>
    <property type="match status" value="1"/>
</dbReference>
<reference evidence="11 12" key="1">
    <citation type="submission" date="2020-07" db="EMBL/GenBank/DDBJ databases">
        <title>Fungal Genomes of the International Space Station.</title>
        <authorList>
            <person name="Seuylemezian A."/>
            <person name="Singh N.K."/>
            <person name="Wood J."/>
            <person name="Venkateswaran K."/>
        </authorList>
    </citation>
    <scope>NUCLEOTIDE SEQUENCE [LARGE SCALE GENOMIC DNA]</scope>
    <source>
        <strain evidence="11 12">PL-B2</strain>
    </source>
</reference>
<dbReference type="InterPro" id="IPR012338">
    <property type="entry name" value="Beta-lactam/transpept-like"/>
</dbReference>
<keyword evidence="8" id="KW-0812">Transmembrane</keyword>
<dbReference type="EMBL" id="JACWFH010000017">
    <property type="protein sequence ID" value="MBY0097972.1"/>
    <property type="molecule type" value="Genomic_DNA"/>
</dbReference>
<evidence type="ECO:0000313" key="12">
    <source>
        <dbReference type="Proteomes" id="UP000769780"/>
    </source>
</evidence>
<evidence type="ECO:0000256" key="6">
    <source>
        <dbReference type="ARBA" id="ARBA00023316"/>
    </source>
</evidence>
<comment type="similarity">
    <text evidence="1 7">Belongs to the peptidase S11 family.</text>
</comment>
<evidence type="ECO:0000256" key="5">
    <source>
        <dbReference type="ARBA" id="ARBA00022984"/>
    </source>
</evidence>
<keyword evidence="8" id="KW-0472">Membrane</keyword>
<keyword evidence="2 9" id="KW-0732">Signal</keyword>
<dbReference type="PRINTS" id="PR00725">
    <property type="entry name" value="DADACBPTASE1"/>
</dbReference>
<evidence type="ECO:0000313" key="11">
    <source>
        <dbReference type="EMBL" id="MBY0097972.1"/>
    </source>
</evidence>
<keyword evidence="6" id="KW-0961">Cell wall biogenesis/degradation</keyword>
<evidence type="ECO:0000256" key="1">
    <source>
        <dbReference type="ARBA" id="ARBA00007164"/>
    </source>
</evidence>
<keyword evidence="3" id="KW-0378">Hydrolase</keyword>
<dbReference type="InterPro" id="IPR018044">
    <property type="entry name" value="Peptidase_S11"/>
</dbReference>
<protein>
    <submittedName>
        <fullName evidence="11">D-alanyl-D-alanine carboxypeptidase</fullName>
    </submittedName>
</protein>
<proteinExistence type="inferred from homology"/>
<evidence type="ECO:0000256" key="7">
    <source>
        <dbReference type="RuleBase" id="RU004016"/>
    </source>
</evidence>
<organism evidence="11 12">
    <name type="scientific">Mesobacillus maritimus</name>
    <dbReference type="NCBI Taxonomy" id="1643336"/>
    <lineage>
        <taxon>Bacteria</taxon>
        <taxon>Bacillati</taxon>
        <taxon>Bacillota</taxon>
        <taxon>Bacilli</taxon>
        <taxon>Bacillales</taxon>
        <taxon>Bacillaceae</taxon>
        <taxon>Mesobacillus</taxon>
    </lineage>
</organism>
<dbReference type="InterPro" id="IPR001967">
    <property type="entry name" value="Peptidase_S11_N"/>
</dbReference>
<dbReference type="PANTHER" id="PTHR21581:SF33">
    <property type="entry name" value="D-ALANYL-D-ALANINE CARBOXYPEPTIDASE DACB"/>
    <property type="match status" value="1"/>
</dbReference>
<dbReference type="SUPFAM" id="SSF56601">
    <property type="entry name" value="beta-lactamase/transpeptidase-like"/>
    <property type="match status" value="1"/>
</dbReference>
<evidence type="ECO:0000256" key="2">
    <source>
        <dbReference type="ARBA" id="ARBA00022729"/>
    </source>
</evidence>
<evidence type="ECO:0000256" key="3">
    <source>
        <dbReference type="ARBA" id="ARBA00022801"/>
    </source>
</evidence>
<keyword evidence="12" id="KW-1185">Reference proteome</keyword>
<keyword evidence="11" id="KW-0121">Carboxypeptidase</keyword>
<feature type="signal peptide" evidence="9">
    <location>
        <begin position="1"/>
        <end position="21"/>
    </location>
</feature>
<evidence type="ECO:0000256" key="9">
    <source>
        <dbReference type="SAM" id="SignalP"/>
    </source>
</evidence>
<sequence>MVMGLVIPFMLMLFVSTNAFAEEEEEKLGIECEAYIIMEENSGRVLYEKNADVPAYPASLTKVATAIYAIESGKLDEIATVSERARNADGTRVYLEEGEQVPLRKLVQGLLVNSGNDAGIAIAEHLHGSVEEYANHLNLYLKDIGLEHTHFKNPHGLFDPDHVTTAKDLAKVTQYAMKNPEFRSIFAMRELKWEGESWNTTIFTHHKLMRERPYEGVTGGKTGYVDESGNTLITTAKRGDLSVIVVVLKGPSSNTAYMDTVKLLDYAFGEFKLVEIPVGKEYKQNDLTYITQENYSIPVTDGEVINERITAEGNLELSIDNQNFMATIPLVNESEEIVQSPPPEKVAQSQTNEEKEEESVFTPIYLSIGLILTLIAIFIMMMNVRKKRMKRSRSL</sequence>
<gene>
    <name evidence="11" type="ORF">H0185_14295</name>
</gene>
<accession>A0ABS7K6S7</accession>
<feature type="transmembrane region" description="Helical" evidence="8">
    <location>
        <begin position="364"/>
        <end position="384"/>
    </location>
</feature>
<feature type="domain" description="Peptidase S11 D-alanyl-D-alanine carboxypeptidase A N-terminal" evidence="10">
    <location>
        <begin position="26"/>
        <end position="250"/>
    </location>
</feature>